<dbReference type="Proteomes" id="UP000053825">
    <property type="component" value="Unassembled WGS sequence"/>
</dbReference>
<dbReference type="Gene3D" id="3.30.420.10">
    <property type="entry name" value="Ribonuclease H-like superfamily/Ribonuclease H"/>
    <property type="match status" value="1"/>
</dbReference>
<dbReference type="GO" id="GO:0003676">
    <property type="term" value="F:nucleic acid binding"/>
    <property type="evidence" value="ECO:0007669"/>
    <property type="project" value="InterPro"/>
</dbReference>
<dbReference type="PANTHER" id="PTHR47326:SF1">
    <property type="entry name" value="HTH PSQ-TYPE DOMAIN-CONTAINING PROTEIN"/>
    <property type="match status" value="1"/>
</dbReference>
<protein>
    <submittedName>
        <fullName evidence="1">Uncharacterized protein</fullName>
    </submittedName>
</protein>
<name>A0A0L7RJG3_9HYME</name>
<evidence type="ECO:0000313" key="1">
    <source>
        <dbReference type="EMBL" id="KOC70974.1"/>
    </source>
</evidence>
<evidence type="ECO:0000313" key="2">
    <source>
        <dbReference type="Proteomes" id="UP000053825"/>
    </source>
</evidence>
<keyword evidence="2" id="KW-1185">Reference proteome</keyword>
<organism evidence="1 2">
    <name type="scientific">Habropoda laboriosa</name>
    <dbReference type="NCBI Taxonomy" id="597456"/>
    <lineage>
        <taxon>Eukaryota</taxon>
        <taxon>Metazoa</taxon>
        <taxon>Ecdysozoa</taxon>
        <taxon>Arthropoda</taxon>
        <taxon>Hexapoda</taxon>
        <taxon>Insecta</taxon>
        <taxon>Pterygota</taxon>
        <taxon>Neoptera</taxon>
        <taxon>Endopterygota</taxon>
        <taxon>Hymenoptera</taxon>
        <taxon>Apocrita</taxon>
        <taxon>Aculeata</taxon>
        <taxon>Apoidea</taxon>
        <taxon>Anthophila</taxon>
        <taxon>Apidae</taxon>
        <taxon>Habropoda</taxon>
    </lineage>
</organism>
<dbReference type="AlphaFoldDB" id="A0A0L7RJG3"/>
<feature type="non-terminal residue" evidence="1">
    <location>
        <position position="1"/>
    </location>
</feature>
<reference evidence="1 2" key="1">
    <citation type="submission" date="2015-07" db="EMBL/GenBank/DDBJ databases">
        <title>The genome of Habropoda laboriosa.</title>
        <authorList>
            <person name="Pan H."/>
            <person name="Kapheim K."/>
        </authorList>
    </citation>
    <scope>NUCLEOTIDE SEQUENCE [LARGE SCALE GENOMIC DNA]</scope>
    <source>
        <strain evidence="1">0110345459</strain>
    </source>
</reference>
<sequence>PPRSRDSTAPDFFLGGYLRERVYVNKPRTIEELKENIRAEIRRCTVMENAVERACICEHENAGHLRDVAFHTYY</sequence>
<dbReference type="PANTHER" id="PTHR47326">
    <property type="entry name" value="TRANSPOSABLE ELEMENT TC3 TRANSPOSASE-LIKE PROTEIN"/>
    <property type="match status" value="1"/>
</dbReference>
<dbReference type="InterPro" id="IPR036397">
    <property type="entry name" value="RNaseH_sf"/>
</dbReference>
<gene>
    <name evidence="1" type="ORF">WH47_04960</name>
</gene>
<proteinExistence type="predicted"/>
<dbReference type="EMBL" id="KQ414581">
    <property type="protein sequence ID" value="KOC70974.1"/>
    <property type="molecule type" value="Genomic_DNA"/>
</dbReference>
<accession>A0A0L7RJG3</accession>